<protein>
    <submittedName>
        <fullName evidence="1">ABC transporter substrate-binding protein</fullName>
    </submittedName>
</protein>
<accession>A0AAJ1IF90</accession>
<reference evidence="1 2" key="1">
    <citation type="submission" date="2022-12" db="EMBL/GenBank/DDBJ databases">
        <title>Metagenome assembled genome from gulf of manar.</title>
        <authorList>
            <person name="Kohli P."/>
            <person name="Pk S."/>
            <person name="Venkata Ramana C."/>
            <person name="Sasikala C."/>
        </authorList>
    </citation>
    <scope>NUCLEOTIDE SEQUENCE [LARGE SCALE GENOMIC DNA]</scope>
    <source>
        <strain evidence="1">JB008</strain>
    </source>
</reference>
<sequence>MKHNKFLPITVFVFFTVLLTSCVGEKSVTIAEQYGLAYAPLQIMRAQGYFEELSPGVEIEWVKLGNTAAIREAVLAGEVDLGFMGLPPFLLGLDKGMDWKLIAGLSICPVGLVAGDDVLSGVFNNPLDAIKPGARIALPQPGSIQHILLSMASERLYGDASRFDGGLVTMKHPDGMTALISGSVDAHFTSPPYIFMENEATAADGGGFTTVLSGDEAFGGSFSFIGAMATDSFLAEDPELVEGFLQALEKSIDFINTKPEETAVILASAYDMPEEEVLKYISRDDMIFTSTVYGLEQFISFMTGQGYITGISASDAVAAGVAVE</sequence>
<name>A0AAJ1IF90_9SPIO</name>
<dbReference type="PANTHER" id="PTHR30024:SF2">
    <property type="entry name" value="ABC TRANSPORTER SUBSTRATE-BINDING PROTEIN"/>
    <property type="match status" value="1"/>
</dbReference>
<dbReference type="Proteomes" id="UP001221217">
    <property type="component" value="Unassembled WGS sequence"/>
</dbReference>
<gene>
    <name evidence="1" type="ORF">PQJ61_15830</name>
</gene>
<organism evidence="1 2">
    <name type="scientific">Candidatus Thalassospirochaeta sargassi</name>
    <dbReference type="NCBI Taxonomy" id="3119039"/>
    <lineage>
        <taxon>Bacteria</taxon>
        <taxon>Pseudomonadati</taxon>
        <taxon>Spirochaetota</taxon>
        <taxon>Spirochaetia</taxon>
        <taxon>Spirochaetales</taxon>
        <taxon>Spirochaetaceae</taxon>
        <taxon>Candidatus Thalassospirochaeta</taxon>
    </lineage>
</organism>
<evidence type="ECO:0000313" key="2">
    <source>
        <dbReference type="Proteomes" id="UP001221217"/>
    </source>
</evidence>
<proteinExistence type="predicted"/>
<dbReference type="AlphaFoldDB" id="A0AAJ1IF90"/>
<comment type="caution">
    <text evidence="1">The sequence shown here is derived from an EMBL/GenBank/DDBJ whole genome shotgun (WGS) entry which is preliminary data.</text>
</comment>
<dbReference type="PROSITE" id="PS51257">
    <property type="entry name" value="PROKAR_LIPOPROTEIN"/>
    <property type="match status" value="1"/>
</dbReference>
<dbReference type="Pfam" id="PF13379">
    <property type="entry name" value="NMT1_2"/>
    <property type="match status" value="1"/>
</dbReference>
<dbReference type="PANTHER" id="PTHR30024">
    <property type="entry name" value="ALIPHATIC SULFONATES-BINDING PROTEIN-RELATED"/>
    <property type="match status" value="1"/>
</dbReference>
<evidence type="ECO:0000313" key="1">
    <source>
        <dbReference type="EMBL" id="MDC7228232.1"/>
    </source>
</evidence>
<dbReference type="SUPFAM" id="SSF53850">
    <property type="entry name" value="Periplasmic binding protein-like II"/>
    <property type="match status" value="1"/>
</dbReference>
<dbReference type="EMBL" id="JAQQAL010000042">
    <property type="protein sequence ID" value="MDC7228232.1"/>
    <property type="molecule type" value="Genomic_DNA"/>
</dbReference>
<dbReference type="Gene3D" id="3.40.190.10">
    <property type="entry name" value="Periplasmic binding protein-like II"/>
    <property type="match status" value="2"/>
</dbReference>